<reference evidence="7 8" key="1">
    <citation type="submission" date="2017-09" db="EMBL/GenBank/DDBJ databases">
        <title>Genomics of the genus Arcobacter.</title>
        <authorList>
            <person name="Perez-Cataluna A."/>
            <person name="Figueras M.J."/>
            <person name="Salas-Masso N."/>
        </authorList>
    </citation>
    <scope>NUCLEOTIDE SEQUENCE [LARGE SCALE GENOMIC DNA]</scope>
    <source>
        <strain evidence="7 8">DSM 18005</strain>
    </source>
</reference>
<evidence type="ECO:0000256" key="1">
    <source>
        <dbReference type="ARBA" id="ARBA00022898"/>
    </source>
</evidence>
<accession>A0A2N1J4W7</accession>
<dbReference type="Proteomes" id="UP000233248">
    <property type="component" value="Unassembled WGS sequence"/>
</dbReference>
<dbReference type="NCBIfam" id="TIGR00044">
    <property type="entry name" value="YggS family pyridoxal phosphate-dependent enzyme"/>
    <property type="match status" value="1"/>
</dbReference>
<comment type="cofactor">
    <cofactor evidence="3">
        <name>pyridoxal 5'-phosphate</name>
        <dbReference type="ChEBI" id="CHEBI:597326"/>
    </cofactor>
</comment>
<organism evidence="7 8">
    <name type="scientific">Malaciobacter halophilus</name>
    <dbReference type="NCBI Taxonomy" id="197482"/>
    <lineage>
        <taxon>Bacteria</taxon>
        <taxon>Pseudomonadati</taxon>
        <taxon>Campylobacterota</taxon>
        <taxon>Epsilonproteobacteria</taxon>
        <taxon>Campylobacterales</taxon>
        <taxon>Arcobacteraceae</taxon>
        <taxon>Malaciobacter</taxon>
    </lineage>
</organism>
<evidence type="ECO:0000313" key="7">
    <source>
        <dbReference type="EMBL" id="PKI81502.1"/>
    </source>
</evidence>
<evidence type="ECO:0000256" key="5">
    <source>
        <dbReference type="SAM" id="Coils"/>
    </source>
</evidence>
<proteinExistence type="inferred from homology"/>
<gene>
    <name evidence="7" type="ORF">CP960_03785</name>
</gene>
<dbReference type="PANTHER" id="PTHR10146:SF14">
    <property type="entry name" value="PYRIDOXAL PHOSPHATE HOMEOSTASIS PROTEIN"/>
    <property type="match status" value="1"/>
</dbReference>
<sequence length="225" mass="25480">MQIQKAIDNLDRLITDVEDARLQLSEHHIVKIIGISKYSQSEDVATLYKAGQRAFGENKVQDLKQKMSDLEELPLEWHFVGRLQKNKINNLIDLKPTLMQSLDSLELANELNKKLEAKNKKMNCLLQINSAKEDSKAGVMPEVAIETYKKIIQSCPNIKLKGVMSIGAHVNDEQLIKQSFEITKTIFDELQEYGAKYCSMGMSNDFKLAIKCGSNMIRVGSSLFK</sequence>
<feature type="coiled-coil region" evidence="5">
    <location>
        <begin position="98"/>
        <end position="128"/>
    </location>
</feature>
<feature type="modified residue" description="N6-(pyridoxal phosphate)lysine" evidence="2 3">
    <location>
        <position position="37"/>
    </location>
</feature>
<dbReference type="Pfam" id="PF01168">
    <property type="entry name" value="Ala_racemase_N"/>
    <property type="match status" value="1"/>
</dbReference>
<dbReference type="RefSeq" id="WP_101183896.1">
    <property type="nucleotide sequence ID" value="NZ_CP031218.1"/>
</dbReference>
<comment type="caution">
    <text evidence="7">The sequence shown here is derived from an EMBL/GenBank/DDBJ whole genome shotgun (WGS) entry which is preliminary data.</text>
</comment>
<evidence type="ECO:0000256" key="3">
    <source>
        <dbReference type="PIRSR" id="PIRSR004848-1"/>
    </source>
</evidence>
<protein>
    <recommendedName>
        <fullName evidence="2">Pyridoxal phosphate homeostasis protein</fullName>
        <shortName evidence="2">PLP homeostasis protein</shortName>
    </recommendedName>
</protein>
<dbReference type="InterPro" id="IPR011078">
    <property type="entry name" value="PyrdxlP_homeostasis"/>
</dbReference>
<dbReference type="PROSITE" id="PS01211">
    <property type="entry name" value="UPF0001"/>
    <property type="match status" value="1"/>
</dbReference>
<keyword evidence="5" id="KW-0175">Coiled coil</keyword>
<keyword evidence="1 2" id="KW-0663">Pyridoxal phosphate</keyword>
<comment type="function">
    <text evidence="2">Pyridoxal 5'-phosphate (PLP)-binding protein, which is involved in PLP homeostasis.</text>
</comment>
<dbReference type="GO" id="GO:0030170">
    <property type="term" value="F:pyridoxal phosphate binding"/>
    <property type="evidence" value="ECO:0007669"/>
    <property type="project" value="UniProtKB-UniRule"/>
</dbReference>
<dbReference type="PANTHER" id="PTHR10146">
    <property type="entry name" value="PROLINE SYNTHETASE CO-TRANSCRIBED BACTERIAL HOMOLOG PROTEIN"/>
    <property type="match status" value="1"/>
</dbReference>
<feature type="domain" description="Alanine racemase N-terminal" evidence="6">
    <location>
        <begin position="42"/>
        <end position="224"/>
    </location>
</feature>
<dbReference type="FunFam" id="3.20.20.10:FF:000018">
    <property type="entry name" value="Pyridoxal phosphate homeostasis protein"/>
    <property type="match status" value="1"/>
</dbReference>
<dbReference type="AlphaFoldDB" id="A0A2N1J4W7"/>
<evidence type="ECO:0000256" key="2">
    <source>
        <dbReference type="HAMAP-Rule" id="MF_02087"/>
    </source>
</evidence>
<comment type="similarity">
    <text evidence="2 4">Belongs to the pyridoxal phosphate-binding protein YggS/PROSC family.</text>
</comment>
<evidence type="ECO:0000313" key="8">
    <source>
        <dbReference type="Proteomes" id="UP000233248"/>
    </source>
</evidence>
<name>A0A2N1J4W7_9BACT</name>
<dbReference type="Gene3D" id="3.20.20.10">
    <property type="entry name" value="Alanine racemase"/>
    <property type="match status" value="1"/>
</dbReference>
<dbReference type="EMBL" id="NXIF01000014">
    <property type="protein sequence ID" value="PKI81502.1"/>
    <property type="molecule type" value="Genomic_DNA"/>
</dbReference>
<dbReference type="SUPFAM" id="SSF51419">
    <property type="entry name" value="PLP-binding barrel"/>
    <property type="match status" value="1"/>
</dbReference>
<dbReference type="PIRSF" id="PIRSF004848">
    <property type="entry name" value="YBL036c_PLPDEIII"/>
    <property type="match status" value="1"/>
</dbReference>
<evidence type="ECO:0000259" key="6">
    <source>
        <dbReference type="Pfam" id="PF01168"/>
    </source>
</evidence>
<dbReference type="InterPro" id="IPR001608">
    <property type="entry name" value="Ala_racemase_N"/>
</dbReference>
<dbReference type="InterPro" id="IPR029066">
    <property type="entry name" value="PLP-binding_barrel"/>
</dbReference>
<dbReference type="KEGG" id="ahs:AHALO_1782"/>
<dbReference type="CDD" id="cd00635">
    <property type="entry name" value="PLPDE_III_YBL036c_like"/>
    <property type="match status" value="1"/>
</dbReference>
<evidence type="ECO:0000256" key="4">
    <source>
        <dbReference type="RuleBase" id="RU004514"/>
    </source>
</evidence>
<dbReference type="OrthoDB" id="9804072at2"/>
<dbReference type="HAMAP" id="MF_02087">
    <property type="entry name" value="PLP_homeostasis"/>
    <property type="match status" value="1"/>
</dbReference>
<keyword evidence="8" id="KW-1185">Reference proteome</keyword>